<reference evidence="1 2" key="1">
    <citation type="submission" date="2016-06" db="EMBL/GenBank/DDBJ databases">
        <authorList>
            <person name="Sutton G."/>
            <person name="Brinkac L."/>
            <person name="Sanka R."/>
            <person name="Adams M."/>
            <person name="Lau E."/>
            <person name="Garcia-Basteiro A."/>
            <person name="Lopez-Varela E."/>
            <person name="Palencia S."/>
        </authorList>
    </citation>
    <scope>NUCLEOTIDE SEQUENCE [LARGE SCALE GENOMIC DNA]</scope>
    <source>
        <strain evidence="1 2">1211594.5</strain>
    </source>
</reference>
<evidence type="ECO:0000313" key="1">
    <source>
        <dbReference type="EMBL" id="OBK89456.1"/>
    </source>
</evidence>
<gene>
    <name evidence="1" type="ORF">A5649_13470</name>
</gene>
<name>A0AA91IZS7_9MYCO</name>
<dbReference type="Proteomes" id="UP000093712">
    <property type="component" value="Unassembled WGS sequence"/>
</dbReference>
<dbReference type="EMBL" id="LZME01000007">
    <property type="protein sequence ID" value="OBK89456.1"/>
    <property type="molecule type" value="Genomic_DNA"/>
</dbReference>
<protein>
    <submittedName>
        <fullName evidence="1">Uncharacterized protein</fullName>
    </submittedName>
</protein>
<dbReference type="AlphaFoldDB" id="A0AA91IZS7"/>
<evidence type="ECO:0000313" key="2">
    <source>
        <dbReference type="Proteomes" id="UP000093712"/>
    </source>
</evidence>
<comment type="caution">
    <text evidence="1">The sequence shown here is derived from an EMBL/GenBank/DDBJ whole genome shotgun (WGS) entry which is preliminary data.</text>
</comment>
<sequence>MQEVDIPREGRCMPLVLRTGGEPLWSHQAISLFTGLTVGEIQATGAQRIADLPAEVFRAARRRSGESAARINTRDWLAVLRFRTGELFPGVELILDAAGVWLPRSPEVDRWAAGA</sequence>
<organism evidence="1 2">
    <name type="scientific">Mycolicibacter heraklionensis</name>
    <dbReference type="NCBI Taxonomy" id="512402"/>
    <lineage>
        <taxon>Bacteria</taxon>
        <taxon>Bacillati</taxon>
        <taxon>Actinomycetota</taxon>
        <taxon>Actinomycetes</taxon>
        <taxon>Mycobacteriales</taxon>
        <taxon>Mycobacteriaceae</taxon>
        <taxon>Mycolicibacter</taxon>
    </lineage>
</organism>
<accession>A0AA91IZS7</accession>
<proteinExistence type="predicted"/>